<dbReference type="AlphaFoldDB" id="A0AAD1DVX5"/>
<dbReference type="Proteomes" id="UP000269015">
    <property type="component" value="Chromosome"/>
</dbReference>
<evidence type="ECO:0000313" key="1">
    <source>
        <dbReference type="EMBL" id="AZB19285.1"/>
    </source>
</evidence>
<dbReference type="Gene3D" id="3.40.50.2000">
    <property type="entry name" value="Glycogen Phosphorylase B"/>
    <property type="match status" value="1"/>
</dbReference>
<proteinExistence type="predicted"/>
<gene>
    <name evidence="1" type="ORF">EG352_16625</name>
</gene>
<protein>
    <submittedName>
        <fullName evidence="1">Uncharacterized protein</fullName>
    </submittedName>
</protein>
<evidence type="ECO:0000313" key="2">
    <source>
        <dbReference type="Proteomes" id="UP000269015"/>
    </source>
</evidence>
<dbReference type="EMBL" id="CP033930">
    <property type="protein sequence ID" value="AZB19285.1"/>
    <property type="molecule type" value="Genomic_DNA"/>
</dbReference>
<name>A0AAD1DVX5_CHRID</name>
<dbReference type="RefSeq" id="WP_060868813.1">
    <property type="nucleotide sequence ID" value="NZ_CP033930.1"/>
</dbReference>
<organism evidence="1 2">
    <name type="scientific">Chryseobacterium indologenes</name>
    <name type="common">Flavobacterium indologenes</name>
    <dbReference type="NCBI Taxonomy" id="253"/>
    <lineage>
        <taxon>Bacteria</taxon>
        <taxon>Pseudomonadati</taxon>
        <taxon>Bacteroidota</taxon>
        <taxon>Flavobacteriia</taxon>
        <taxon>Flavobacteriales</taxon>
        <taxon>Weeksellaceae</taxon>
        <taxon>Chryseobacterium group</taxon>
        <taxon>Chryseobacterium</taxon>
    </lineage>
</organism>
<reference evidence="1 2" key="1">
    <citation type="submission" date="2018-11" db="EMBL/GenBank/DDBJ databases">
        <title>Proposal to divide the Flavobacteriaceae and reorganize its genera based on Amino Acid Identity values calculated from whole genome sequences.</title>
        <authorList>
            <person name="Nicholson A.C."/>
            <person name="Gulvik C.A."/>
            <person name="Whitney A.M."/>
            <person name="Humrighouse B.W."/>
            <person name="Bell M."/>
            <person name="Holmes B."/>
            <person name="Steigerwalt A.G."/>
            <person name="Villarma A."/>
            <person name="Sheth M."/>
            <person name="Batra D."/>
            <person name="Pryor J."/>
            <person name="Bernardet J.-F."/>
            <person name="Hugo C."/>
            <person name="Kampfer P."/>
            <person name="Newman J."/>
            <person name="McQuiston J.R."/>
        </authorList>
    </citation>
    <scope>NUCLEOTIDE SEQUENCE [LARGE SCALE GENOMIC DNA]</scope>
    <source>
        <strain evidence="1 2">H5559</strain>
    </source>
</reference>
<sequence>MSGMKILFHEDELNYRGTSIAVYDYADFNERYLGNESVIVYNKNAKTNHPLGIEKFEKRFKVHGYSDFSEVDKMITEDQIDLFYAIKNGYIDGIDTKEAKTAIHSVFTHFEPHGDVYAYVSEWLSEEMTGSKHPYVPHMVNFETQTHENLRAELNIPPKAKVFGYYGGYISFNIVFAQQTIKKIASQYKDIYFIFMGVDPFIKKKWWKSAPPNIIFLPPSSDIIMKQKFINTCNALLHARQRGETFGITVAEFAIMGKPVIAFANPPEKAHISHMRDQAYYYNDSKELRDIILDAELTLSARELYQKFLPHPVMDKFKKVFID</sequence>
<accession>A0AAD1DVX5</accession>
<dbReference type="SUPFAM" id="SSF53756">
    <property type="entry name" value="UDP-Glycosyltransferase/glycogen phosphorylase"/>
    <property type="match status" value="1"/>
</dbReference>